<dbReference type="Pfam" id="PF00440">
    <property type="entry name" value="TetR_N"/>
    <property type="match status" value="1"/>
</dbReference>
<organism evidence="6 7">
    <name type="scientific">Kitasatospora cineracea</name>
    <dbReference type="NCBI Taxonomy" id="88074"/>
    <lineage>
        <taxon>Bacteria</taxon>
        <taxon>Bacillati</taxon>
        <taxon>Actinomycetota</taxon>
        <taxon>Actinomycetes</taxon>
        <taxon>Kitasatosporales</taxon>
        <taxon>Streptomycetaceae</taxon>
        <taxon>Kitasatospora</taxon>
    </lineage>
</organism>
<keyword evidence="7" id="KW-1185">Reference proteome</keyword>
<gene>
    <name evidence="6" type="ORF">EDD38_1607</name>
</gene>
<sequence>MPRAGLSTAAVVDHAIELVDERGAEALTLAAVAAKAGVATPSLYKHVAGGLPELRRLVAVRTTGELADHLAAAVLGHSRDGAVRALLAAYASYALRHPLRYAALPQVPDPDPELAAAAERMVGVLFAVLRGYDLEGSEAVHAVRTLRAAAHGYASLTTAGAFQLAEGTDVTLERLTGVLVEGLANWPGADGA</sequence>
<dbReference type="Pfam" id="PF13305">
    <property type="entry name" value="TetR_C_33"/>
    <property type="match status" value="1"/>
</dbReference>
<dbReference type="Proteomes" id="UP000266906">
    <property type="component" value="Unassembled WGS sequence"/>
</dbReference>
<dbReference type="SUPFAM" id="SSF48498">
    <property type="entry name" value="Tetracyclin repressor-like, C-terminal domain"/>
    <property type="match status" value="1"/>
</dbReference>
<feature type="domain" description="HTH-type transcriptional regulator MT1864/Rv1816-like C-terminal" evidence="5">
    <location>
        <begin position="83"/>
        <end position="176"/>
    </location>
</feature>
<dbReference type="InterPro" id="IPR036271">
    <property type="entry name" value="Tet_transcr_reg_TetR-rel_C_sf"/>
</dbReference>
<dbReference type="Gene3D" id="1.10.10.60">
    <property type="entry name" value="Homeodomain-like"/>
    <property type="match status" value="1"/>
</dbReference>
<feature type="domain" description="HTH tetR-type" evidence="4">
    <location>
        <begin position="12"/>
        <end position="46"/>
    </location>
</feature>
<protein>
    <submittedName>
        <fullName evidence="6">TetR family transcriptional regulator</fullName>
    </submittedName>
</protein>
<evidence type="ECO:0000256" key="3">
    <source>
        <dbReference type="ARBA" id="ARBA00023163"/>
    </source>
</evidence>
<evidence type="ECO:0000259" key="4">
    <source>
        <dbReference type="Pfam" id="PF00440"/>
    </source>
</evidence>
<dbReference type="InterPro" id="IPR009057">
    <property type="entry name" value="Homeodomain-like_sf"/>
</dbReference>
<dbReference type="RefSeq" id="WP_123817715.1">
    <property type="nucleotide sequence ID" value="NZ_RKQG01000001.1"/>
</dbReference>
<keyword evidence="3" id="KW-0804">Transcription</keyword>
<keyword evidence="2" id="KW-0238">DNA-binding</keyword>
<comment type="caution">
    <text evidence="6">The sequence shown here is derived from an EMBL/GenBank/DDBJ whole genome shotgun (WGS) entry which is preliminary data.</text>
</comment>
<dbReference type="InterPro" id="IPR025996">
    <property type="entry name" value="MT1864/Rv1816-like_C"/>
</dbReference>
<keyword evidence="1" id="KW-0805">Transcription regulation</keyword>
<dbReference type="AlphaFoldDB" id="A0A3N4RIV0"/>
<evidence type="ECO:0000256" key="1">
    <source>
        <dbReference type="ARBA" id="ARBA00023015"/>
    </source>
</evidence>
<dbReference type="SUPFAM" id="SSF46689">
    <property type="entry name" value="Homeodomain-like"/>
    <property type="match status" value="1"/>
</dbReference>
<dbReference type="GO" id="GO:0003677">
    <property type="term" value="F:DNA binding"/>
    <property type="evidence" value="ECO:0007669"/>
    <property type="project" value="UniProtKB-KW"/>
</dbReference>
<accession>A0A3N4RIV0</accession>
<dbReference type="InterPro" id="IPR001647">
    <property type="entry name" value="HTH_TetR"/>
</dbReference>
<evidence type="ECO:0000256" key="2">
    <source>
        <dbReference type="ARBA" id="ARBA00023125"/>
    </source>
</evidence>
<dbReference type="Gene3D" id="1.10.357.10">
    <property type="entry name" value="Tetracycline Repressor, domain 2"/>
    <property type="match status" value="1"/>
</dbReference>
<evidence type="ECO:0000259" key="5">
    <source>
        <dbReference type="Pfam" id="PF13305"/>
    </source>
</evidence>
<proteinExistence type="predicted"/>
<dbReference type="EMBL" id="RKQG01000001">
    <property type="protein sequence ID" value="RPE33322.1"/>
    <property type="molecule type" value="Genomic_DNA"/>
</dbReference>
<name>A0A3N4RIV0_9ACTN</name>
<reference evidence="6 7" key="1">
    <citation type="submission" date="2018-11" db="EMBL/GenBank/DDBJ databases">
        <title>Sequencing the genomes of 1000 actinobacteria strains.</title>
        <authorList>
            <person name="Klenk H.-P."/>
        </authorList>
    </citation>
    <scope>NUCLEOTIDE SEQUENCE [LARGE SCALE GENOMIC DNA]</scope>
    <source>
        <strain evidence="6 7">DSM 44781</strain>
    </source>
</reference>
<evidence type="ECO:0000313" key="7">
    <source>
        <dbReference type="Proteomes" id="UP000266906"/>
    </source>
</evidence>
<evidence type="ECO:0000313" key="6">
    <source>
        <dbReference type="EMBL" id="RPE33322.1"/>
    </source>
</evidence>